<dbReference type="EMBL" id="JZWS03000002">
    <property type="protein sequence ID" value="MEW9491113.1"/>
    <property type="molecule type" value="Genomic_DNA"/>
</dbReference>
<dbReference type="EC" id="6.1.1.11" evidence="1"/>
<accession>A0ACC6TMU0</accession>
<evidence type="ECO:0000313" key="2">
    <source>
        <dbReference type="Proteomes" id="UP000053480"/>
    </source>
</evidence>
<sequence length="455" mass="52897">MSWSILELVRNNPDKLVENLRKRFVDVSLINKVIELDRKWRTTLQEVERLRHEHNVITDQIPRLPLEERKTKIEEAKKLLVTLKEKEKELKQVEEERESLLKSLPNLVSEDVPIGPDENYSVPIKFWGRFKVYKDDLEEFKKQTGGMQVDYEVLEWKPVGHADELERVLGLGNTEKASQVSGSRFYYLFDDIVWLDFSLLLYAVDLLTSKGYRLVLPPYMLRGEVIHSVIDLDTFKDAIYKIEDEDLYLIATAEHPLAALYFKEEIEKENLPIKLVGVSPAFRKEAGAANKDLKGIFRVHQFHKVEQFVYSLPEESWNYHKELISNAEELFQGLGLAYRVINIASGDLGACAAKKYDLEVWMPAQAKFREMVSCSNCTDWQAYRMKIRYVDRKNNKKGYVHTLNSTAVASTRTITAILENYQRQDGAIEVPKVLRKYLEMFKAAPKDYILPKKAK</sequence>
<comment type="caution">
    <text evidence="1">The sequence shown here is derived from an EMBL/GenBank/DDBJ whole genome shotgun (WGS) entry which is preliminary data.</text>
</comment>
<proteinExistence type="predicted"/>
<evidence type="ECO:0000313" key="1">
    <source>
        <dbReference type="EMBL" id="MEW9491113.1"/>
    </source>
</evidence>
<organism evidence="1 2">
    <name type="scientific">Candidatus Aramenus sulfurataquae</name>
    <dbReference type="NCBI Taxonomy" id="1326980"/>
    <lineage>
        <taxon>Archaea</taxon>
        <taxon>Thermoproteota</taxon>
        <taxon>Thermoprotei</taxon>
        <taxon>Sulfolobales</taxon>
        <taxon>Sulfolobaceae</taxon>
        <taxon>Candidatus Aramenus</taxon>
    </lineage>
</organism>
<name>A0ACC6TMU0_9CREN</name>
<gene>
    <name evidence="1" type="primary">serS</name>
    <name evidence="1" type="ORF">TQ35_0002780</name>
</gene>
<reference evidence="1" key="1">
    <citation type="submission" date="2024-07" db="EMBL/GenBank/DDBJ databases">
        <title>Metagenome and Metagenome-Assembled Genomes of Archaea from a hot spring from the geothermal field of Los Azufres, Mexico.</title>
        <authorList>
            <person name="Marin-Paredes R."/>
            <person name="Martinez-Romero E."/>
            <person name="Servin-Garciduenas L.E."/>
        </authorList>
    </citation>
    <scope>NUCLEOTIDE SEQUENCE</scope>
    <source>
        <strain evidence="1">AZ1-454</strain>
    </source>
</reference>
<protein>
    <submittedName>
        <fullName evidence="1">Serine--tRNA ligase</fullName>
        <ecNumber evidence="1">6.1.1.11</ecNumber>
    </submittedName>
</protein>
<keyword evidence="1" id="KW-0436">Ligase</keyword>
<dbReference type="Proteomes" id="UP000053480">
    <property type="component" value="Unassembled WGS sequence"/>
</dbReference>